<evidence type="ECO:0000313" key="3">
    <source>
        <dbReference type="Proteomes" id="UP000799779"/>
    </source>
</evidence>
<accession>A0A6A5W5P5</accession>
<organism evidence="2 3">
    <name type="scientific">Amniculicola lignicola CBS 123094</name>
    <dbReference type="NCBI Taxonomy" id="1392246"/>
    <lineage>
        <taxon>Eukaryota</taxon>
        <taxon>Fungi</taxon>
        <taxon>Dikarya</taxon>
        <taxon>Ascomycota</taxon>
        <taxon>Pezizomycotina</taxon>
        <taxon>Dothideomycetes</taxon>
        <taxon>Pleosporomycetidae</taxon>
        <taxon>Pleosporales</taxon>
        <taxon>Amniculicolaceae</taxon>
        <taxon>Amniculicola</taxon>
    </lineage>
</organism>
<gene>
    <name evidence="2" type="ORF">P154DRAFT_526351</name>
</gene>
<keyword evidence="1" id="KW-0472">Membrane</keyword>
<keyword evidence="1" id="KW-1133">Transmembrane helix</keyword>
<evidence type="ECO:0000256" key="1">
    <source>
        <dbReference type="SAM" id="Phobius"/>
    </source>
</evidence>
<keyword evidence="1" id="KW-0812">Transmembrane</keyword>
<name>A0A6A5W5P5_9PLEO</name>
<dbReference type="AlphaFoldDB" id="A0A6A5W5P5"/>
<dbReference type="EMBL" id="ML977639">
    <property type="protein sequence ID" value="KAF1995431.1"/>
    <property type="molecule type" value="Genomic_DNA"/>
</dbReference>
<reference evidence="2" key="1">
    <citation type="journal article" date="2020" name="Stud. Mycol.">
        <title>101 Dothideomycetes genomes: a test case for predicting lifestyles and emergence of pathogens.</title>
        <authorList>
            <person name="Haridas S."/>
            <person name="Albert R."/>
            <person name="Binder M."/>
            <person name="Bloem J."/>
            <person name="Labutti K."/>
            <person name="Salamov A."/>
            <person name="Andreopoulos B."/>
            <person name="Baker S."/>
            <person name="Barry K."/>
            <person name="Bills G."/>
            <person name="Bluhm B."/>
            <person name="Cannon C."/>
            <person name="Castanera R."/>
            <person name="Culley D."/>
            <person name="Daum C."/>
            <person name="Ezra D."/>
            <person name="Gonzalez J."/>
            <person name="Henrissat B."/>
            <person name="Kuo A."/>
            <person name="Liang C."/>
            <person name="Lipzen A."/>
            <person name="Lutzoni F."/>
            <person name="Magnuson J."/>
            <person name="Mondo S."/>
            <person name="Nolan M."/>
            <person name="Ohm R."/>
            <person name="Pangilinan J."/>
            <person name="Park H.-J."/>
            <person name="Ramirez L."/>
            <person name="Alfaro M."/>
            <person name="Sun H."/>
            <person name="Tritt A."/>
            <person name="Yoshinaga Y."/>
            <person name="Zwiers L.-H."/>
            <person name="Turgeon B."/>
            <person name="Goodwin S."/>
            <person name="Spatafora J."/>
            <person name="Crous P."/>
            <person name="Grigoriev I."/>
        </authorList>
    </citation>
    <scope>NUCLEOTIDE SEQUENCE</scope>
    <source>
        <strain evidence="2">CBS 123094</strain>
    </source>
</reference>
<dbReference type="Proteomes" id="UP000799779">
    <property type="component" value="Unassembled WGS sequence"/>
</dbReference>
<sequence length="116" mass="13266">MQQYEHTWSPHIHTNLNLRIILPFSASGIATTASVLMHFSSTPHLFFSPPQIYISLLLFRGLPPPHMCGRLRGDWLRGIRSCHFPKRHAHTLKYGLGRTNHSFDQGRFALPLPEGK</sequence>
<keyword evidence="3" id="KW-1185">Reference proteome</keyword>
<evidence type="ECO:0000313" key="2">
    <source>
        <dbReference type="EMBL" id="KAF1995431.1"/>
    </source>
</evidence>
<proteinExistence type="predicted"/>
<feature type="transmembrane region" description="Helical" evidence="1">
    <location>
        <begin position="20"/>
        <end position="39"/>
    </location>
</feature>
<protein>
    <submittedName>
        <fullName evidence="2">Uncharacterized protein</fullName>
    </submittedName>
</protein>